<gene>
    <name evidence="14" type="ORF">MENT_LOCUS56386</name>
</gene>
<dbReference type="PROSITE" id="PS52035">
    <property type="entry name" value="PEPTIDASE_M14"/>
    <property type="match status" value="1"/>
</dbReference>
<dbReference type="AlphaFoldDB" id="A0A6V7XTW2"/>
<keyword evidence="12" id="KW-0732">Signal</keyword>
<dbReference type="SUPFAM" id="SSF53187">
    <property type="entry name" value="Zn-dependent exopeptidases"/>
    <property type="match status" value="1"/>
</dbReference>
<accession>A0A6V7XTW2</accession>
<dbReference type="PRINTS" id="PR00765">
    <property type="entry name" value="CRBOXYPTASEA"/>
</dbReference>
<dbReference type="EMBL" id="CAJEWN010002247">
    <property type="protein sequence ID" value="CAD2202738.1"/>
    <property type="molecule type" value="Genomic_DNA"/>
</dbReference>
<dbReference type="PROSITE" id="PS00133">
    <property type="entry name" value="CARBOXYPEPT_ZN_2"/>
    <property type="match status" value="1"/>
</dbReference>
<dbReference type="Gene3D" id="2.60.40.1120">
    <property type="entry name" value="Carboxypeptidase-like, regulatory domain"/>
    <property type="match status" value="2"/>
</dbReference>
<keyword evidence="11" id="KW-1133">Transmembrane helix</keyword>
<dbReference type="InterPro" id="IPR008969">
    <property type="entry name" value="CarboxyPept-like_regulatory"/>
</dbReference>
<comment type="caution">
    <text evidence="14">The sequence shown here is derived from an EMBL/GenBank/DDBJ whole genome shotgun (WGS) entry which is preliminary data.</text>
</comment>
<comment type="cofactor">
    <cofactor evidence="1">
        <name>Zn(2+)</name>
        <dbReference type="ChEBI" id="CHEBI:29105"/>
    </cofactor>
</comment>
<feature type="chain" id="PRO_5028288544" description="Peptidase M14 domain-containing protein" evidence="12">
    <location>
        <begin position="26"/>
        <end position="1170"/>
    </location>
</feature>
<dbReference type="GO" id="GO:0006518">
    <property type="term" value="P:peptide metabolic process"/>
    <property type="evidence" value="ECO:0007669"/>
    <property type="project" value="TreeGrafter"/>
</dbReference>
<dbReference type="InterPro" id="IPR057247">
    <property type="entry name" value="CARBOXYPEPT_ZN_2"/>
</dbReference>
<feature type="signal peptide" evidence="12">
    <location>
        <begin position="1"/>
        <end position="25"/>
    </location>
</feature>
<evidence type="ECO:0000256" key="6">
    <source>
        <dbReference type="ARBA" id="ARBA00022801"/>
    </source>
</evidence>
<dbReference type="CDD" id="cd03858">
    <property type="entry name" value="M14_CP_N-E_like"/>
    <property type="match status" value="1"/>
</dbReference>
<keyword evidence="4" id="KW-0645">Protease</keyword>
<feature type="transmembrane region" description="Helical" evidence="11">
    <location>
        <begin position="1093"/>
        <end position="1111"/>
    </location>
</feature>
<dbReference type="Proteomes" id="UP000580250">
    <property type="component" value="Unassembled WGS sequence"/>
</dbReference>
<feature type="domain" description="Peptidase M14" evidence="13">
    <location>
        <begin position="83"/>
        <end position="380"/>
    </location>
</feature>
<dbReference type="Gene3D" id="3.40.630.10">
    <property type="entry name" value="Zn peptidases"/>
    <property type="match status" value="1"/>
</dbReference>
<evidence type="ECO:0000256" key="4">
    <source>
        <dbReference type="ARBA" id="ARBA00022670"/>
    </source>
</evidence>
<dbReference type="SUPFAM" id="SSF49464">
    <property type="entry name" value="Carboxypeptidase regulatory domain-like"/>
    <property type="match status" value="2"/>
</dbReference>
<dbReference type="FunFam" id="3.40.630.10:FF:000020">
    <property type="entry name" value="Carboxypeptidase D"/>
    <property type="match status" value="1"/>
</dbReference>
<dbReference type="SMART" id="SM00631">
    <property type="entry name" value="Zn_pept"/>
    <property type="match status" value="1"/>
</dbReference>
<keyword evidence="7" id="KW-0862">Zinc</keyword>
<feature type="region of interest" description="Disordered" evidence="10">
    <location>
        <begin position="1139"/>
        <end position="1170"/>
    </location>
</feature>
<evidence type="ECO:0000256" key="7">
    <source>
        <dbReference type="ARBA" id="ARBA00022833"/>
    </source>
</evidence>
<evidence type="ECO:0000256" key="2">
    <source>
        <dbReference type="ARBA" id="ARBA00005988"/>
    </source>
</evidence>
<dbReference type="CDD" id="cd11308">
    <property type="entry name" value="Peptidase_M14NE-CP-C_like"/>
    <property type="match status" value="1"/>
</dbReference>
<evidence type="ECO:0000313" key="14">
    <source>
        <dbReference type="EMBL" id="CAD2202738.1"/>
    </source>
</evidence>
<feature type="compositionally biased region" description="Acidic residues" evidence="10">
    <location>
        <begin position="1151"/>
        <end position="1160"/>
    </location>
</feature>
<protein>
    <recommendedName>
        <fullName evidence="13">Peptidase M14 domain-containing protein</fullName>
    </recommendedName>
</protein>
<keyword evidence="6" id="KW-0378">Hydrolase</keyword>
<evidence type="ECO:0000256" key="12">
    <source>
        <dbReference type="SAM" id="SignalP"/>
    </source>
</evidence>
<proteinExistence type="inferred from homology"/>
<evidence type="ECO:0000256" key="1">
    <source>
        <dbReference type="ARBA" id="ARBA00001947"/>
    </source>
</evidence>
<dbReference type="InterPro" id="IPR050753">
    <property type="entry name" value="Peptidase_M14_domain"/>
</dbReference>
<dbReference type="GO" id="GO:0016485">
    <property type="term" value="P:protein processing"/>
    <property type="evidence" value="ECO:0007669"/>
    <property type="project" value="TreeGrafter"/>
</dbReference>
<keyword evidence="3" id="KW-0121">Carboxypeptidase</keyword>
<dbReference type="GO" id="GO:0005615">
    <property type="term" value="C:extracellular space"/>
    <property type="evidence" value="ECO:0007669"/>
    <property type="project" value="TreeGrafter"/>
</dbReference>
<comment type="similarity">
    <text evidence="2 9">Belongs to the peptidase M14 family.</text>
</comment>
<reference evidence="14 15" key="1">
    <citation type="submission" date="2020-08" db="EMBL/GenBank/DDBJ databases">
        <authorList>
            <person name="Koutsovoulos G."/>
            <person name="Danchin GJ E."/>
        </authorList>
    </citation>
    <scope>NUCLEOTIDE SEQUENCE [LARGE SCALE GENOMIC DNA]</scope>
</reference>
<keyword evidence="11" id="KW-0812">Transmembrane</keyword>
<keyword evidence="11" id="KW-0472">Membrane</keyword>
<evidence type="ECO:0000256" key="11">
    <source>
        <dbReference type="SAM" id="Phobius"/>
    </source>
</evidence>
<evidence type="ECO:0000256" key="9">
    <source>
        <dbReference type="PROSITE-ProRule" id="PRU01379"/>
    </source>
</evidence>
<keyword evidence="5" id="KW-0479">Metal-binding</keyword>
<evidence type="ECO:0000256" key="10">
    <source>
        <dbReference type="SAM" id="MobiDB-lite"/>
    </source>
</evidence>
<name>A0A6V7XTW2_MELEN</name>
<organism evidence="14 15">
    <name type="scientific">Meloidogyne enterolobii</name>
    <name type="common">Root-knot nematode worm</name>
    <name type="synonym">Meloidogyne mayaguensis</name>
    <dbReference type="NCBI Taxonomy" id="390850"/>
    <lineage>
        <taxon>Eukaryota</taxon>
        <taxon>Metazoa</taxon>
        <taxon>Ecdysozoa</taxon>
        <taxon>Nematoda</taxon>
        <taxon>Chromadorea</taxon>
        <taxon>Rhabditida</taxon>
        <taxon>Tylenchina</taxon>
        <taxon>Tylenchomorpha</taxon>
        <taxon>Tylenchoidea</taxon>
        <taxon>Meloidogynidae</taxon>
        <taxon>Meloidogyninae</taxon>
        <taxon>Meloidogyne</taxon>
    </lineage>
</organism>
<dbReference type="InterPro" id="IPR000834">
    <property type="entry name" value="Peptidase_M14"/>
</dbReference>
<feature type="compositionally biased region" description="Basic and acidic residues" evidence="10">
    <location>
        <begin position="1161"/>
        <end position="1170"/>
    </location>
</feature>
<evidence type="ECO:0000259" key="13">
    <source>
        <dbReference type="PROSITE" id="PS52035"/>
    </source>
</evidence>
<dbReference type="OrthoDB" id="10249045at2759"/>
<feature type="compositionally biased region" description="Basic and acidic residues" evidence="10">
    <location>
        <begin position="1139"/>
        <end position="1150"/>
    </location>
</feature>
<evidence type="ECO:0000256" key="5">
    <source>
        <dbReference type="ARBA" id="ARBA00022723"/>
    </source>
</evidence>
<dbReference type="Pfam" id="PF13620">
    <property type="entry name" value="CarboxypepD_reg"/>
    <property type="match status" value="2"/>
</dbReference>
<dbReference type="PANTHER" id="PTHR11532">
    <property type="entry name" value="PROTEASE M14 CARBOXYPEPTIDASE"/>
    <property type="match status" value="1"/>
</dbReference>
<dbReference type="GO" id="GO:0008270">
    <property type="term" value="F:zinc ion binding"/>
    <property type="evidence" value="ECO:0007669"/>
    <property type="project" value="InterPro"/>
</dbReference>
<dbReference type="GO" id="GO:0004181">
    <property type="term" value="F:metallocarboxypeptidase activity"/>
    <property type="evidence" value="ECO:0007669"/>
    <property type="project" value="InterPro"/>
</dbReference>
<evidence type="ECO:0000256" key="8">
    <source>
        <dbReference type="ARBA" id="ARBA00023180"/>
    </source>
</evidence>
<sequence length="1170" mass="132395">MYQGSSLNYFVIFLLVLNDCNFILPIDWNSDIVPNQAELKAQNNDALSKYFGTDINNLEIFRSYEIMQKLVGEYKDVPLEKQKNHNYKEMTSWLKDLANRFPHITYLYSIGQSIDKRQLWVLVVARNPREHEILRPEFKYVANMHGNEVTGREALLYLAYILCENYGSNQYLTRMVNETRIHLMPSMNPDGYEMDRPGDRIGYLGRSNADNVDLNRNFPARYPMHKEASGGMTTEPETKAVMQWMTEYPFVLSANLHGGSLVANYPYDDSDTGADGIYTASADDKLFVQLAFQYARAHTNMWLSGRRCGLNDNGDTFLHGITNGAGWYHLSGGMQDWQYVHTNALEITVEMGCFKFPYDDMIPTLWKQHRFSLLSFMESVHSGVKGVVHDATGEKPISGAEITIIKGGKGKAVTTSLNGEYWRLLPPGEYSLQISHKNFKPYQFDITIDSGPAKVVNVSLKGMECDGEDIPKLQLFVRGKGPLNLLLVGFDSAAKGLLTRLVNHSCPMDEKKRSKLAYMLLENVRLHIVTEYTQTDQLLQYMRNINADSLLIFSAGPAHSTIFNAGENTPRLFNQDKFDQSLKQVFSSQEQFSNMDSKTANSFSPINSRKKVLRPNCEDRLGQTKTASIIDEMRLGRIFELGIGIGCDFGNFSSNEDIMTTGKMDAALDAIIEMMLNILKQDKVLEFSVVPSIAPTDHFTPAEVQTVTHYGYDRLDQSSSCSAKLIEMDGLKLRSLGSHNGPHTLILSVEMKTEALVLSSWGQTLWARTCRRINNYTYHYRRGDETSTAYFGVFNHCFGTRYPTVSILNCFLLNFLIYFPDSTQLNCHDYLTISPFISLITQVINLVPEIDFVIVLGTGGIKIRFIDVRRPGTDLGITNNGTLIMSQPSAELDENDQIKLPDLPKGNWTSTPQALAQLYIEGHEQMRQNKRDMCATNRPSTPVLDEFHWSTGRDKWTSAPDALLVQVGCCYEGQGISHLFEENRRSLFSILERRLQGVSGVIREMSGDRLSGVNVSVWPIQKDHNIILETTKTTKTTKNGHYNLALEPGTYRAMIMADGYDPMSSTFTVLFGQSTVKHYALHRPFTLSFERSIVAALIALTMLSISFCCLCRSMRRSKTKKSLAATQVKVNERRKDGFERVPLRDYHSENDSDDSDEEEVLDTRRMAMPV</sequence>
<dbReference type="Pfam" id="PF00246">
    <property type="entry name" value="Peptidase_M14"/>
    <property type="match status" value="1"/>
</dbReference>
<keyword evidence="8" id="KW-0325">Glycoprotein</keyword>
<evidence type="ECO:0000256" key="3">
    <source>
        <dbReference type="ARBA" id="ARBA00022645"/>
    </source>
</evidence>
<dbReference type="PANTHER" id="PTHR11532:SF62">
    <property type="entry name" value="CARBOXYPEPTIDASE D"/>
    <property type="match status" value="1"/>
</dbReference>
<feature type="active site" description="Proton donor/acceptor" evidence="9">
    <location>
        <position position="350"/>
    </location>
</feature>
<evidence type="ECO:0000313" key="15">
    <source>
        <dbReference type="Proteomes" id="UP000580250"/>
    </source>
</evidence>